<evidence type="ECO:0000313" key="3">
    <source>
        <dbReference type="EMBL" id="KAA5412191.1"/>
    </source>
</evidence>
<feature type="chain" id="PRO_5013461193" description="DUF4493 domain-containing protein" evidence="1">
    <location>
        <begin position="23"/>
        <end position="489"/>
    </location>
</feature>
<dbReference type="KEGG" id="bcel:BcellWH2_04353"/>
<feature type="signal peptide" evidence="1">
    <location>
        <begin position="1"/>
        <end position="22"/>
    </location>
</feature>
<name>A0A0P0FV31_9BACE</name>
<proteinExistence type="predicted"/>
<accession>A0A0P0FV31</accession>
<evidence type="ECO:0000313" key="4">
    <source>
        <dbReference type="Proteomes" id="UP000061809"/>
    </source>
</evidence>
<dbReference type="PROSITE" id="PS51257">
    <property type="entry name" value="PROKAR_LIPOPROTEIN"/>
    <property type="match status" value="1"/>
</dbReference>
<dbReference type="AlphaFoldDB" id="A0A0P0FV31"/>
<sequence>MKNIFKYMAGVLIAGFAMTACSPEDFSGASQDGLPKLADYKAAVTVDQETNRVTFNIVDAQGQNPKGVYPIWVINISPIVKTTVNGYQTGLVPLAGEYSYSLQVGNKNGISDGTIEGTFTINTTRYDFSDVVSKLTNKATKEWRVYSAKAGHLGCGESPKDPAGWWSAPAEDKVSEGIYDDRITFTAGEKLAEGAYKYSAGEDGLTFCNKGVTTLGVTAAEADYSTACVGVNGALSEATYNLGYNAELDCVTITLPAKTLFPYMADDAQMNGAMTYIITDLNSKTMTLVIELSGISWQIILVNGDDEAVEEAFDPELVNWCAVDAPENLGAGFNTKGEMTFWFAAADWQQIGDPEFSYADGVYTVTTKDATVEPWQGQCVIGEVPLTIEGEEFYDIACKVVASVSVDRFTVKVNKDPDVEGDPNALFAKVDVVLKKGENILRFAKRTGINSDGDPVSFEQGKFIVDLGGTPAGVKIEISDIIIQKHNPK</sequence>
<protein>
    <recommendedName>
        <fullName evidence="6">DUF4493 domain-containing protein</fullName>
    </recommendedName>
</protein>
<dbReference type="STRING" id="246787.BcellWH2_04353"/>
<reference evidence="3 5" key="2">
    <citation type="journal article" date="2019" name="Nat. Med.">
        <title>A library of human gut bacterial isolates paired with longitudinal multiomics data enables mechanistic microbiome research.</title>
        <authorList>
            <person name="Poyet M."/>
            <person name="Groussin M."/>
            <person name="Gibbons S.M."/>
            <person name="Avila-Pacheco J."/>
            <person name="Jiang X."/>
            <person name="Kearney S.M."/>
            <person name="Perrotta A.R."/>
            <person name="Berdy B."/>
            <person name="Zhao S."/>
            <person name="Lieberman T.D."/>
            <person name="Swanson P.K."/>
            <person name="Smith M."/>
            <person name="Roesemann S."/>
            <person name="Alexander J.E."/>
            <person name="Rich S.A."/>
            <person name="Livny J."/>
            <person name="Vlamakis H."/>
            <person name="Clish C."/>
            <person name="Bullock K."/>
            <person name="Deik A."/>
            <person name="Scott J."/>
            <person name="Pierce K.A."/>
            <person name="Xavier R.J."/>
            <person name="Alm E.J."/>
        </authorList>
    </citation>
    <scope>NUCLEOTIDE SEQUENCE [LARGE SCALE GENOMIC DNA]</scope>
    <source>
        <strain evidence="3 5">BIOML-A6</strain>
    </source>
</reference>
<dbReference type="Proteomes" id="UP000448877">
    <property type="component" value="Unassembled WGS sequence"/>
</dbReference>
<gene>
    <name evidence="2" type="ORF">BcellWH2_04353</name>
    <name evidence="3" type="ORF">F2Y81_26660</name>
</gene>
<keyword evidence="1" id="KW-0732">Signal</keyword>
<organism evidence="2 4">
    <name type="scientific">Bacteroides cellulosilyticus</name>
    <dbReference type="NCBI Taxonomy" id="246787"/>
    <lineage>
        <taxon>Bacteria</taxon>
        <taxon>Pseudomonadati</taxon>
        <taxon>Bacteroidota</taxon>
        <taxon>Bacteroidia</taxon>
        <taxon>Bacteroidales</taxon>
        <taxon>Bacteroidaceae</taxon>
        <taxon>Bacteroides</taxon>
    </lineage>
</organism>
<dbReference type="RefSeq" id="WP_007215534.1">
    <property type="nucleotide sequence ID" value="NZ_CABMLT010000034.1"/>
</dbReference>
<dbReference type="Proteomes" id="UP000061809">
    <property type="component" value="Chromosome"/>
</dbReference>
<evidence type="ECO:0000313" key="2">
    <source>
        <dbReference type="EMBL" id="ALJ61570.1"/>
    </source>
</evidence>
<evidence type="ECO:0000313" key="5">
    <source>
        <dbReference type="Proteomes" id="UP000448877"/>
    </source>
</evidence>
<dbReference type="eggNOG" id="ENOG5033QYG">
    <property type="taxonomic scope" value="Bacteria"/>
</dbReference>
<dbReference type="EMBL" id="VVYV01000078">
    <property type="protein sequence ID" value="KAA5412191.1"/>
    <property type="molecule type" value="Genomic_DNA"/>
</dbReference>
<dbReference type="PATRIC" id="fig|246787.4.peg.4496"/>
<dbReference type="EMBL" id="CP012801">
    <property type="protein sequence ID" value="ALJ61570.1"/>
    <property type="molecule type" value="Genomic_DNA"/>
</dbReference>
<reference evidence="2 4" key="1">
    <citation type="journal article" date="2015" name="Science">
        <title>Genetic determinants of in vivo fitness and diet responsiveness in multiple human gut Bacteroides.</title>
        <authorList>
            <person name="Wu M."/>
            <person name="McNulty N.P."/>
            <person name="Rodionov D.A."/>
            <person name="Khoroshkin M.S."/>
            <person name="Griffin N.W."/>
            <person name="Cheng J."/>
            <person name="Latreille P."/>
            <person name="Kerstetter R.A."/>
            <person name="Terrapon N."/>
            <person name="Henrissat B."/>
            <person name="Osterman A.L."/>
            <person name="Gordon J.I."/>
        </authorList>
    </citation>
    <scope>NUCLEOTIDE SEQUENCE [LARGE SCALE GENOMIC DNA]</scope>
    <source>
        <strain evidence="2 4">WH2</strain>
    </source>
</reference>
<evidence type="ECO:0008006" key="6">
    <source>
        <dbReference type="Google" id="ProtNLM"/>
    </source>
</evidence>
<evidence type="ECO:0000256" key="1">
    <source>
        <dbReference type="SAM" id="SignalP"/>
    </source>
</evidence>